<accession>F2JSV6</accession>
<reference evidence="2 3" key="1">
    <citation type="journal article" date="2011" name="J. Bacteriol.">
        <title>Complete genome sequence of the cellulose-degrading bacterium Cellulosilyticum lentocellum.</title>
        <authorList>
            <consortium name="US DOE Joint Genome Institute"/>
            <person name="Miller D.A."/>
            <person name="Suen G."/>
            <person name="Bruce D."/>
            <person name="Copeland A."/>
            <person name="Cheng J.F."/>
            <person name="Detter C."/>
            <person name="Goodwin L.A."/>
            <person name="Han C.S."/>
            <person name="Hauser L.J."/>
            <person name="Land M.L."/>
            <person name="Lapidus A."/>
            <person name="Lucas S."/>
            <person name="Meincke L."/>
            <person name="Pitluck S."/>
            <person name="Tapia R."/>
            <person name="Teshima H."/>
            <person name="Woyke T."/>
            <person name="Fox B.G."/>
            <person name="Angert E.R."/>
            <person name="Currie C.R."/>
        </authorList>
    </citation>
    <scope>NUCLEOTIDE SEQUENCE [LARGE SCALE GENOMIC DNA]</scope>
    <source>
        <strain evidence="3">ATCC 49066 / DSM 5427 / NCIMB 11756 / RHM5</strain>
    </source>
</reference>
<dbReference type="InterPro" id="IPR052906">
    <property type="entry name" value="Type_IV_Methyl-Rstrct_Enzyme"/>
</dbReference>
<name>F2JSV6_CELLD</name>
<proteinExistence type="predicted"/>
<keyword evidence="3" id="KW-1185">Reference proteome</keyword>
<dbReference type="HOGENOM" id="CLU_093782_0_0_9"/>
<dbReference type="PANTHER" id="PTHR30015">
    <property type="entry name" value="MRR RESTRICTION SYSTEM PROTEIN"/>
    <property type="match status" value="1"/>
</dbReference>
<dbReference type="GO" id="GO:0015666">
    <property type="term" value="F:restriction endodeoxyribonuclease activity"/>
    <property type="evidence" value="ECO:0007669"/>
    <property type="project" value="TreeGrafter"/>
</dbReference>
<dbReference type="EMBL" id="CP002582">
    <property type="protein sequence ID" value="ADZ84077.1"/>
    <property type="molecule type" value="Genomic_DNA"/>
</dbReference>
<dbReference type="Pfam" id="PF04471">
    <property type="entry name" value="Mrr_cat"/>
    <property type="match status" value="1"/>
</dbReference>
<dbReference type="PANTHER" id="PTHR30015:SF7">
    <property type="entry name" value="TYPE IV METHYL-DIRECTED RESTRICTION ENZYME ECOKMRR"/>
    <property type="match status" value="1"/>
</dbReference>
<dbReference type="KEGG" id="cle:Clole_2370"/>
<dbReference type="AlphaFoldDB" id="F2JSV6"/>
<evidence type="ECO:0000313" key="2">
    <source>
        <dbReference type="EMBL" id="ADZ84077.1"/>
    </source>
</evidence>
<dbReference type="Gene3D" id="3.40.1350.10">
    <property type="match status" value="1"/>
</dbReference>
<gene>
    <name evidence="2" type="ordered locus">Clole_2370</name>
</gene>
<evidence type="ECO:0000259" key="1">
    <source>
        <dbReference type="Pfam" id="PF04471"/>
    </source>
</evidence>
<dbReference type="RefSeq" id="WP_013657370.1">
    <property type="nucleotide sequence ID" value="NC_015275.1"/>
</dbReference>
<dbReference type="SUPFAM" id="SSF52980">
    <property type="entry name" value="Restriction endonuclease-like"/>
    <property type="match status" value="1"/>
</dbReference>
<dbReference type="Proteomes" id="UP000008467">
    <property type="component" value="Chromosome"/>
</dbReference>
<dbReference type="InterPro" id="IPR011335">
    <property type="entry name" value="Restrct_endonuc-II-like"/>
</dbReference>
<dbReference type="GO" id="GO:0003677">
    <property type="term" value="F:DNA binding"/>
    <property type="evidence" value="ECO:0007669"/>
    <property type="project" value="InterPro"/>
</dbReference>
<organism evidence="2 3">
    <name type="scientific">Cellulosilyticum lentocellum (strain ATCC 49066 / DSM 5427 / NCIMB 11756 / RHM5)</name>
    <name type="common">Clostridium lentocellum</name>
    <dbReference type="NCBI Taxonomy" id="642492"/>
    <lineage>
        <taxon>Bacteria</taxon>
        <taxon>Bacillati</taxon>
        <taxon>Bacillota</taxon>
        <taxon>Clostridia</taxon>
        <taxon>Lachnospirales</taxon>
        <taxon>Cellulosilyticaceae</taxon>
        <taxon>Cellulosilyticum</taxon>
    </lineage>
</organism>
<dbReference type="GO" id="GO:0009307">
    <property type="term" value="P:DNA restriction-modification system"/>
    <property type="evidence" value="ECO:0007669"/>
    <property type="project" value="InterPro"/>
</dbReference>
<dbReference type="InterPro" id="IPR007560">
    <property type="entry name" value="Restrct_endonuc_IV_Mrr"/>
</dbReference>
<sequence>MKYTGIIPESWKDLQDCVSKFFNEAGYVAMTPYNIETVRGKVEVDVYVEAPNEIAKKIICECKYWNTPVPKEKVHAFRTVVYDSGATLGMLISKNGFQSGAIDAAKCSNVILLTWEEFINTLSDKWLTTQLKKIKKISAPLSVYLDPLDFPFERLREEDKERYLNACNTYSELRSTCWMVKKSDLINDEDNNYCRFKEFSAIDKYLEYLLCEVKCALREFETILDSSNISIPEYKFEESDAYLYMFLE</sequence>
<dbReference type="eggNOG" id="ENOG5031UJI">
    <property type="taxonomic scope" value="Bacteria"/>
</dbReference>
<dbReference type="InterPro" id="IPR011856">
    <property type="entry name" value="tRNA_endonuc-like_dom_sf"/>
</dbReference>
<evidence type="ECO:0000313" key="3">
    <source>
        <dbReference type="Proteomes" id="UP000008467"/>
    </source>
</evidence>
<protein>
    <recommendedName>
        <fullName evidence="1">Restriction endonuclease type IV Mrr domain-containing protein</fullName>
    </recommendedName>
</protein>
<feature type="domain" description="Restriction endonuclease type IV Mrr" evidence="1">
    <location>
        <begin position="10"/>
        <end position="120"/>
    </location>
</feature>